<accession>A0A7Z0QDZ1</accession>
<dbReference type="Proteomes" id="UP000564836">
    <property type="component" value="Chromosome"/>
</dbReference>
<evidence type="ECO:0000313" key="3">
    <source>
        <dbReference type="EMBL" id="UGX91301.1"/>
    </source>
</evidence>
<protein>
    <submittedName>
        <fullName evidence="2">Uncharacterized protein</fullName>
    </submittedName>
</protein>
<evidence type="ECO:0000313" key="4">
    <source>
        <dbReference type="Proteomes" id="UP000564836"/>
    </source>
</evidence>
<proteinExistence type="predicted"/>
<dbReference type="EMBL" id="CP088280">
    <property type="protein sequence ID" value="UGX91301.1"/>
    <property type="molecule type" value="Genomic_DNA"/>
</dbReference>
<evidence type="ECO:0000313" key="2">
    <source>
        <dbReference type="EMBL" id="NYY92753.1"/>
    </source>
</evidence>
<organism evidence="2">
    <name type="scientific">Bradyrhizobium barranii subsp. barranii</name>
    <dbReference type="NCBI Taxonomy" id="2823807"/>
    <lineage>
        <taxon>Bacteria</taxon>
        <taxon>Pseudomonadati</taxon>
        <taxon>Pseudomonadota</taxon>
        <taxon>Alphaproteobacteria</taxon>
        <taxon>Hyphomicrobiales</taxon>
        <taxon>Nitrobacteraceae</taxon>
        <taxon>Bradyrhizobium</taxon>
        <taxon>Bradyrhizobium barranii</taxon>
    </lineage>
</organism>
<dbReference type="RefSeq" id="WP_158332875.1">
    <property type="nucleotide sequence ID" value="NZ_CP088280.1"/>
</dbReference>
<keyword evidence="1" id="KW-0472">Membrane</keyword>
<feature type="transmembrane region" description="Helical" evidence="1">
    <location>
        <begin position="6"/>
        <end position="25"/>
    </location>
</feature>
<gene>
    <name evidence="3" type="ORF">G6321_00036800</name>
    <name evidence="2" type="ORF">G6321_31500</name>
</gene>
<evidence type="ECO:0000256" key="1">
    <source>
        <dbReference type="SAM" id="Phobius"/>
    </source>
</evidence>
<reference evidence="3 4" key="3">
    <citation type="journal article" date="2022" name="Int. J. Syst. Evol. Microbiol.">
        <title>Strains of Bradyrhizobium barranii sp. nov. associated with legumes native to Canada are symbionts of soybeans and belong to different subspecies (subsp. barranii subsp. nov. and subsp. apii subsp. nov.) and symbiovars (sv. glycinearum and sv. septentrionale).</title>
        <authorList>
            <person name="Bromfield E.S.P."/>
            <person name="Cloutier S."/>
            <person name="Wasai-Hara S."/>
            <person name="Minamisawa K."/>
        </authorList>
    </citation>
    <scope>NUCLEOTIDE SEQUENCE [LARGE SCALE GENOMIC DNA]</scope>
    <source>
        <strain evidence="3 4">323S2</strain>
    </source>
</reference>
<keyword evidence="1" id="KW-1133">Transmembrane helix</keyword>
<reference evidence="3 4" key="1">
    <citation type="journal article" date="2017" name="Syst. Appl. Microbiol.">
        <title>Soybeans inoculated with root zone soils of Canadian native legumes harbour diverse and novel Bradyrhizobium spp. that possess agricultural potential.</title>
        <authorList>
            <person name="Bromfield E.S.P."/>
            <person name="Cloutier S."/>
            <person name="Tambong J.T."/>
            <person name="Tran Thi T.V."/>
        </authorList>
    </citation>
    <scope>NUCLEOTIDE SEQUENCE [LARGE SCALE GENOMIC DNA]</scope>
    <source>
        <strain evidence="3 4">323S2</strain>
    </source>
</reference>
<dbReference type="AlphaFoldDB" id="A0A7Z0QDZ1"/>
<feature type="transmembrane region" description="Helical" evidence="1">
    <location>
        <begin position="37"/>
        <end position="56"/>
    </location>
</feature>
<dbReference type="EMBL" id="JACBFH010000001">
    <property type="protein sequence ID" value="NYY92753.1"/>
    <property type="molecule type" value="Genomic_DNA"/>
</dbReference>
<sequence length="58" mass="6189">MTPFGLVIVAVIVTLFVVALATPAGRVALIGRARGMVLTLVWLALLVLLGTMWARLGW</sequence>
<reference evidence="2" key="2">
    <citation type="submission" date="2020-06" db="EMBL/GenBank/DDBJ databases">
        <title>Whole Genome Sequence of Bradyrhizobium sp. Strain 323S2.</title>
        <authorList>
            <person name="Bromfield E.S.P."/>
        </authorList>
    </citation>
    <scope>NUCLEOTIDE SEQUENCE [LARGE SCALE GENOMIC DNA]</scope>
    <source>
        <strain evidence="2">323S2</strain>
    </source>
</reference>
<keyword evidence="1" id="KW-0812">Transmembrane</keyword>
<name>A0A7Z0QDZ1_9BRAD</name>